<dbReference type="SMART" id="SM00656">
    <property type="entry name" value="Amb_all"/>
    <property type="match status" value="1"/>
</dbReference>
<feature type="domain" description="Pectate lyase" evidence="11">
    <location>
        <begin position="167"/>
        <end position="364"/>
    </location>
</feature>
<comment type="cofactor">
    <cofactor evidence="10">
        <name>Ca(2+)</name>
        <dbReference type="ChEBI" id="CHEBI:29108"/>
    </cofactor>
    <text evidence="10">Binds 1 Ca(2+) ion. Required for its activity.</text>
</comment>
<dbReference type="EMBL" id="JAINDJ010000003">
    <property type="protein sequence ID" value="KAG9455376.1"/>
    <property type="molecule type" value="Genomic_DNA"/>
</dbReference>
<keyword evidence="9 10" id="KW-0456">Lyase</keyword>
<feature type="chain" id="PRO_5043092793" description="Pectate lyase" evidence="10">
    <location>
        <begin position="28"/>
        <end position="442"/>
    </location>
</feature>
<proteinExistence type="inferred from homology"/>
<dbReference type="InterPro" id="IPR002022">
    <property type="entry name" value="Pec_lyase"/>
</dbReference>
<dbReference type="SUPFAM" id="SSF51126">
    <property type="entry name" value="Pectin lyase-like"/>
    <property type="match status" value="1"/>
</dbReference>
<keyword evidence="5 10" id="KW-0479">Metal-binding</keyword>
<dbReference type="EC" id="4.2.2.2" evidence="4 10"/>
<accession>A0AAV7F3U8</accession>
<evidence type="ECO:0000313" key="13">
    <source>
        <dbReference type="Proteomes" id="UP000825729"/>
    </source>
</evidence>
<keyword evidence="13" id="KW-1185">Reference proteome</keyword>
<dbReference type="AlphaFoldDB" id="A0AAV7F3U8"/>
<sequence>MESNINFKYSISIVLFSALLSLGMSRADHSNTETDEVWAKREREAEAAALEAYHPFPEDLTEETNDLVNQALSHNSTRRHLGHKYRGPCLATNPIDRCWRCNRNWAKNRKKLAKCVLGFGRKTIGGKYGRIYRVTDSSDDDMVNPKPGTLRHAVIQTEPLWIIFSKDMIIRLNQELIINSFKTLDGRGRHVHIAHGAGLTIQFVQHVVIHNIKIHDIVMSTGGTIRDSPTHYGFRTAGDGDGISVFGSANVWIDHLSMFNCKDGLIDVIESSTAITISNNHLTKHNDVMLMGASDANSKDAIMQVTIAFNHFGKGLIQRMPRCRWGFFHVVNNDYTHWLMYAVGGSKHPTIISQGNRYIAPPDAWAKEVTKRDYAEESEWRKWTWKSEGDVFLNGAFFRQSGGPLNKLHYSIKDFIGAKPGSYVRRLTRFAGALKCRPRCPC</sequence>
<dbReference type="Proteomes" id="UP000825729">
    <property type="component" value="Unassembled WGS sequence"/>
</dbReference>
<gene>
    <name evidence="12" type="ORF">H6P81_008280</name>
</gene>
<evidence type="ECO:0000256" key="3">
    <source>
        <dbReference type="ARBA" id="ARBA00010980"/>
    </source>
</evidence>
<dbReference type="InterPro" id="IPR018082">
    <property type="entry name" value="AmbAllergen"/>
</dbReference>
<dbReference type="GO" id="GO:0046872">
    <property type="term" value="F:metal ion binding"/>
    <property type="evidence" value="ECO:0007669"/>
    <property type="project" value="UniProtKB-KW"/>
</dbReference>
<evidence type="ECO:0000313" key="12">
    <source>
        <dbReference type="EMBL" id="KAG9455376.1"/>
    </source>
</evidence>
<evidence type="ECO:0000256" key="9">
    <source>
        <dbReference type="ARBA" id="ARBA00023239"/>
    </source>
</evidence>
<name>A0AAV7F3U8_ARIFI</name>
<comment type="pathway">
    <text evidence="2 10">Glycan metabolism; pectin degradation; 2-dehydro-3-deoxy-D-gluconate from pectin: step 2/5.</text>
</comment>
<dbReference type="PRINTS" id="PR00807">
    <property type="entry name" value="AMBALLERGEN"/>
</dbReference>
<keyword evidence="7 10" id="KW-0106">Calcium</keyword>
<evidence type="ECO:0000256" key="1">
    <source>
        <dbReference type="ARBA" id="ARBA00000695"/>
    </source>
</evidence>
<dbReference type="GO" id="GO:0030570">
    <property type="term" value="F:pectate lyase activity"/>
    <property type="evidence" value="ECO:0007669"/>
    <property type="project" value="UniProtKB-EC"/>
</dbReference>
<feature type="signal peptide" evidence="10">
    <location>
        <begin position="1"/>
        <end position="27"/>
    </location>
</feature>
<evidence type="ECO:0000256" key="2">
    <source>
        <dbReference type="ARBA" id="ARBA00005220"/>
    </source>
</evidence>
<dbReference type="Pfam" id="PF00544">
    <property type="entry name" value="Pectate_lyase_4"/>
    <property type="match status" value="1"/>
</dbReference>
<evidence type="ECO:0000256" key="8">
    <source>
        <dbReference type="ARBA" id="ARBA00023180"/>
    </source>
</evidence>
<evidence type="ECO:0000256" key="5">
    <source>
        <dbReference type="ARBA" id="ARBA00022723"/>
    </source>
</evidence>
<keyword evidence="6 10" id="KW-0732">Signal</keyword>
<dbReference type="InterPro" id="IPR045032">
    <property type="entry name" value="PEL"/>
</dbReference>
<keyword evidence="8" id="KW-0325">Glycoprotein</keyword>
<dbReference type="InterPro" id="IPR011050">
    <property type="entry name" value="Pectin_lyase_fold/virulence"/>
</dbReference>
<dbReference type="InterPro" id="IPR007524">
    <property type="entry name" value="Pec_lyase_N"/>
</dbReference>
<dbReference type="Pfam" id="PF04431">
    <property type="entry name" value="Pec_lyase_N"/>
    <property type="match status" value="1"/>
</dbReference>
<dbReference type="PANTHER" id="PTHR31683:SF184">
    <property type="entry name" value="PECTATE LYASE"/>
    <property type="match status" value="1"/>
</dbReference>
<comment type="similarity">
    <text evidence="3 10">Belongs to the polysaccharide lyase 1 family.</text>
</comment>
<protein>
    <recommendedName>
        <fullName evidence="4 10">Pectate lyase</fullName>
        <ecNumber evidence="4 10">4.2.2.2</ecNumber>
    </recommendedName>
</protein>
<evidence type="ECO:0000256" key="10">
    <source>
        <dbReference type="RuleBase" id="RU361123"/>
    </source>
</evidence>
<evidence type="ECO:0000259" key="11">
    <source>
        <dbReference type="SMART" id="SM00656"/>
    </source>
</evidence>
<dbReference type="PANTHER" id="PTHR31683">
    <property type="entry name" value="PECTATE LYASE 18-RELATED"/>
    <property type="match status" value="1"/>
</dbReference>
<evidence type="ECO:0000256" key="6">
    <source>
        <dbReference type="ARBA" id="ARBA00022729"/>
    </source>
</evidence>
<dbReference type="InterPro" id="IPR012334">
    <property type="entry name" value="Pectin_lyas_fold"/>
</dbReference>
<evidence type="ECO:0000256" key="7">
    <source>
        <dbReference type="ARBA" id="ARBA00022837"/>
    </source>
</evidence>
<organism evidence="12 13">
    <name type="scientific">Aristolochia fimbriata</name>
    <name type="common">White veined hardy Dutchman's pipe vine</name>
    <dbReference type="NCBI Taxonomy" id="158543"/>
    <lineage>
        <taxon>Eukaryota</taxon>
        <taxon>Viridiplantae</taxon>
        <taxon>Streptophyta</taxon>
        <taxon>Embryophyta</taxon>
        <taxon>Tracheophyta</taxon>
        <taxon>Spermatophyta</taxon>
        <taxon>Magnoliopsida</taxon>
        <taxon>Magnoliidae</taxon>
        <taxon>Piperales</taxon>
        <taxon>Aristolochiaceae</taxon>
        <taxon>Aristolochia</taxon>
    </lineage>
</organism>
<comment type="caution">
    <text evidence="12">The sequence shown here is derived from an EMBL/GenBank/DDBJ whole genome shotgun (WGS) entry which is preliminary data.</text>
</comment>
<evidence type="ECO:0000256" key="4">
    <source>
        <dbReference type="ARBA" id="ARBA00012272"/>
    </source>
</evidence>
<comment type="catalytic activity">
    <reaction evidence="1 10">
        <text>Eliminative cleavage of (1-&gt;4)-alpha-D-galacturonan to give oligosaccharides with 4-deoxy-alpha-D-galact-4-enuronosyl groups at their non-reducing ends.</text>
        <dbReference type="EC" id="4.2.2.2"/>
    </reaction>
</comment>
<dbReference type="Gene3D" id="2.160.20.10">
    <property type="entry name" value="Single-stranded right-handed beta-helix, Pectin lyase-like"/>
    <property type="match status" value="1"/>
</dbReference>
<reference evidence="12 13" key="1">
    <citation type="submission" date="2021-07" db="EMBL/GenBank/DDBJ databases">
        <title>The Aristolochia fimbriata genome: insights into angiosperm evolution, floral development and chemical biosynthesis.</title>
        <authorList>
            <person name="Jiao Y."/>
        </authorList>
    </citation>
    <scope>NUCLEOTIDE SEQUENCE [LARGE SCALE GENOMIC DNA]</scope>
    <source>
        <strain evidence="12">IBCAS-2021</strain>
        <tissue evidence="12">Leaf</tissue>
    </source>
</reference>